<evidence type="ECO:0000313" key="1">
    <source>
        <dbReference type="EMBL" id="MBS7660540.1"/>
    </source>
</evidence>
<comment type="caution">
    <text evidence="1">The sequence shown here is derived from an EMBL/GenBank/DDBJ whole genome shotgun (WGS) entry which is preliminary data.</text>
</comment>
<organism evidence="1 2">
    <name type="scientific">Pseudomonas lalucatii</name>
    <dbReference type="NCBI Taxonomy" id="1424203"/>
    <lineage>
        <taxon>Bacteria</taxon>
        <taxon>Pseudomonadati</taxon>
        <taxon>Pseudomonadota</taxon>
        <taxon>Gammaproteobacteria</taxon>
        <taxon>Pseudomonadales</taxon>
        <taxon>Pseudomonadaceae</taxon>
        <taxon>Pseudomonas</taxon>
    </lineage>
</organism>
<proteinExistence type="predicted"/>
<dbReference type="Proteomes" id="UP001196601">
    <property type="component" value="Unassembled WGS sequence"/>
</dbReference>
<name>A0ABS5PVH9_9PSED</name>
<protein>
    <submittedName>
        <fullName evidence="1">Three-Cys-motif partner protein TcmP</fullName>
    </submittedName>
</protein>
<reference evidence="1 2" key="1">
    <citation type="journal article" date="2021" name="Syst. Appl. Microbiol.">
        <title>Pseudomonas lalucatii sp. nov. isolated from Vallgornera, a karstic cave in Mallorca, Western Mediterranean.</title>
        <authorList>
            <person name="Busquets A."/>
            <person name="Mulet M."/>
            <person name="Gomila M."/>
            <person name="Garcia-Valdes E."/>
        </authorList>
    </citation>
    <scope>NUCLEOTIDE SEQUENCE [LARGE SCALE GENOMIC DNA]</scope>
    <source>
        <strain evidence="1 2">R1b54</strain>
    </source>
</reference>
<dbReference type="InterPro" id="IPR031009">
    <property type="entry name" value="Tcm_partner"/>
</dbReference>
<gene>
    <name evidence="1" type="ORF">I0D00_01060</name>
</gene>
<dbReference type="RefSeq" id="WP_213637914.1">
    <property type="nucleotide sequence ID" value="NZ_JADPMV010000001.1"/>
</dbReference>
<sequence length="413" mass="47669">MVGKKYEWQGGAELADHSRMKHQILREYFYEYVITRCQTPKMERFRLAIVDGFAGGGRYKCGAPGSPLIFIQELHRAINVINVNRAVQNLAPIRIDCTMVLNDYEPAALDSLKTHIAPVLVEYVDSSEYLSVQIDYLNDEFEMVYPRIKEYLQRGRFRNILFNLDQCGHSHVTTETLRDIMSSDTSTEIFYTFMITALLTYLQKNNPQMLERQLAHLSISKLDLDLLTEQMSNRQWLGTAENIVFSAFQKCAQFVSPFSINNPQGWRYWLIHLASSYRARQVYNNVLHKNSKSQAHFGRSGLNMLAHDPQEEGTLYLFDMNARDEAKGQLHEDIPKLVSEFGDALNMAEFYGRIYNHTPAHSDDIHVTMIENPDLEIITPSGGTRRKANQIDIKDTIKLKSQTSFFPMFQRKT</sequence>
<dbReference type="EMBL" id="JADPMV010000001">
    <property type="protein sequence ID" value="MBS7660540.1"/>
    <property type="molecule type" value="Genomic_DNA"/>
</dbReference>
<dbReference type="NCBIfam" id="TIGR04474">
    <property type="entry name" value="tcm_partner"/>
    <property type="match status" value="1"/>
</dbReference>
<evidence type="ECO:0000313" key="2">
    <source>
        <dbReference type="Proteomes" id="UP001196601"/>
    </source>
</evidence>
<keyword evidence="2" id="KW-1185">Reference proteome</keyword>
<accession>A0ABS5PVH9</accession>